<reference evidence="2 3" key="1">
    <citation type="submission" date="2019-03" db="EMBL/GenBank/DDBJ databases">
        <title>Complete genome sequence of Citrobacter sp. SNU WT2 isolated from diseased rainbow trout.</title>
        <authorList>
            <person name="Oh W.T."/>
            <person name="Park S.C."/>
        </authorList>
    </citation>
    <scope>NUCLEOTIDE SEQUENCE [LARGE SCALE GENOMIC DNA]</scope>
    <source>
        <strain evidence="2 3">SNU WT2</strain>
    </source>
</reference>
<gene>
    <name evidence="2" type="ORF">E4Z61_18660</name>
</gene>
<feature type="compositionally biased region" description="Basic and acidic residues" evidence="1">
    <location>
        <begin position="109"/>
        <end position="119"/>
    </location>
</feature>
<accession>A0ABX5TAH9</accession>
<keyword evidence="3" id="KW-1185">Reference proteome</keyword>
<organism evidence="2 3">
    <name type="scientific">Citrobacter tructae</name>
    <dbReference type="NCBI Taxonomy" id="2562449"/>
    <lineage>
        <taxon>Bacteria</taxon>
        <taxon>Pseudomonadati</taxon>
        <taxon>Pseudomonadota</taxon>
        <taxon>Gammaproteobacteria</taxon>
        <taxon>Enterobacterales</taxon>
        <taxon>Enterobacteriaceae</taxon>
        <taxon>Citrobacter</taxon>
    </lineage>
</organism>
<dbReference type="RefSeq" id="WP_135324053.1">
    <property type="nucleotide sequence ID" value="NZ_CP038469.1"/>
</dbReference>
<dbReference type="InterPro" id="IPR019684">
    <property type="entry name" value="HofP"/>
</dbReference>
<proteinExistence type="predicted"/>
<evidence type="ECO:0000313" key="2">
    <source>
        <dbReference type="EMBL" id="QBX82269.1"/>
    </source>
</evidence>
<evidence type="ECO:0000256" key="1">
    <source>
        <dbReference type="SAM" id="MobiDB-lite"/>
    </source>
</evidence>
<feature type="region of interest" description="Disordered" evidence="1">
    <location>
        <begin position="90"/>
        <end position="134"/>
    </location>
</feature>
<sequence length="134" mass="15268">MRGKRWLLVSVSMLILTGMRNPFQPAEDRCHIAELSAWRYQGAVSRGPRLIGLVQDDKHKWRRVELHETLNGGWMISQISAQSVTIETGKNCEPPRWQWQRQGEVNEAMDSHDADDNHPQRAGGKNAKRDAGGR</sequence>
<dbReference type="EMBL" id="CP038469">
    <property type="protein sequence ID" value="QBX82269.1"/>
    <property type="molecule type" value="Genomic_DNA"/>
</dbReference>
<name>A0ABX5TAH9_9ENTR</name>
<protein>
    <submittedName>
        <fullName evidence="2">DUF2531 family protein</fullName>
    </submittedName>
</protein>
<dbReference type="Proteomes" id="UP000296284">
    <property type="component" value="Chromosome"/>
</dbReference>
<evidence type="ECO:0000313" key="3">
    <source>
        <dbReference type="Proteomes" id="UP000296284"/>
    </source>
</evidence>
<dbReference type="Pfam" id="PF10748">
    <property type="entry name" value="HofP"/>
    <property type="match status" value="1"/>
</dbReference>